<organism evidence="1">
    <name type="scientific">Culex pipiens</name>
    <name type="common">House mosquito</name>
    <dbReference type="NCBI Taxonomy" id="7175"/>
    <lineage>
        <taxon>Eukaryota</taxon>
        <taxon>Metazoa</taxon>
        <taxon>Ecdysozoa</taxon>
        <taxon>Arthropoda</taxon>
        <taxon>Hexapoda</taxon>
        <taxon>Insecta</taxon>
        <taxon>Pterygota</taxon>
        <taxon>Neoptera</taxon>
        <taxon>Endopterygota</taxon>
        <taxon>Diptera</taxon>
        <taxon>Nematocera</taxon>
        <taxon>Culicoidea</taxon>
        <taxon>Culicidae</taxon>
        <taxon>Culicinae</taxon>
        <taxon>Culicini</taxon>
        <taxon>Culex</taxon>
        <taxon>Culex</taxon>
    </lineage>
</organism>
<sequence length="101" mass="11302">MGELSFLPLESGTPMVQLIIRVLQIRAYSGLPPEFKDVGMVKIVKMYGKSNCFSFFSVEGAKGNSLLILHQYEANIGVDTVCSQAILREYYARMIFTLIFG</sequence>
<evidence type="ECO:0000313" key="1">
    <source>
        <dbReference type="EMBL" id="CAG6469198.1"/>
    </source>
</evidence>
<protein>
    <submittedName>
        <fullName evidence="1">(northern house mosquito) hypothetical protein</fullName>
    </submittedName>
</protein>
<dbReference type="AlphaFoldDB" id="A0A8D8FG53"/>
<proteinExistence type="predicted"/>
<accession>A0A8D8FG53</accession>
<reference evidence="1" key="1">
    <citation type="submission" date="2021-05" db="EMBL/GenBank/DDBJ databases">
        <authorList>
            <person name="Alioto T."/>
            <person name="Alioto T."/>
            <person name="Gomez Garrido J."/>
        </authorList>
    </citation>
    <scope>NUCLEOTIDE SEQUENCE</scope>
</reference>
<name>A0A8D8FG53_CULPI</name>
<dbReference type="EMBL" id="HBUE01062372">
    <property type="protein sequence ID" value="CAG6469198.1"/>
    <property type="molecule type" value="Transcribed_RNA"/>
</dbReference>